<organism evidence="1 2">
    <name type="scientific">Champsocephalus esox</name>
    <name type="common">pike icefish</name>
    <dbReference type="NCBI Taxonomy" id="159716"/>
    <lineage>
        <taxon>Eukaryota</taxon>
        <taxon>Metazoa</taxon>
        <taxon>Chordata</taxon>
        <taxon>Craniata</taxon>
        <taxon>Vertebrata</taxon>
        <taxon>Euteleostomi</taxon>
        <taxon>Actinopterygii</taxon>
        <taxon>Neopterygii</taxon>
        <taxon>Teleostei</taxon>
        <taxon>Neoteleostei</taxon>
        <taxon>Acanthomorphata</taxon>
        <taxon>Eupercaria</taxon>
        <taxon>Perciformes</taxon>
        <taxon>Notothenioidei</taxon>
        <taxon>Channichthyidae</taxon>
        <taxon>Champsocephalus</taxon>
    </lineage>
</organism>
<name>A0AAN8GQE9_9TELE</name>
<dbReference type="EMBL" id="JAULUE010002058">
    <property type="protein sequence ID" value="KAK5888019.1"/>
    <property type="molecule type" value="Genomic_DNA"/>
</dbReference>
<sequence>MEACQQGETLLIRDIFRPEPCSVQRPPHGSAPSWSPYEALLPPVHPPLVPNTCTLLTDTVSHFRGQSLTLPTCRGTPKPLPVLLEAFNFKRK</sequence>
<evidence type="ECO:0000313" key="2">
    <source>
        <dbReference type="Proteomes" id="UP001335648"/>
    </source>
</evidence>
<reference evidence="1 2" key="1">
    <citation type="journal article" date="2023" name="Mol. Biol. Evol.">
        <title>Genomics of Secondarily Temperate Adaptation in the Only Non-Antarctic Icefish.</title>
        <authorList>
            <person name="Rivera-Colon A.G."/>
            <person name="Rayamajhi N."/>
            <person name="Minhas B.F."/>
            <person name="Madrigal G."/>
            <person name="Bilyk K.T."/>
            <person name="Yoon V."/>
            <person name="Hune M."/>
            <person name="Gregory S."/>
            <person name="Cheng C.H.C."/>
            <person name="Catchen J.M."/>
        </authorList>
    </citation>
    <scope>NUCLEOTIDE SEQUENCE [LARGE SCALE GENOMIC DNA]</scope>
    <source>
        <strain evidence="1">JC2023a</strain>
    </source>
</reference>
<keyword evidence="2" id="KW-1185">Reference proteome</keyword>
<gene>
    <name evidence="1" type="ORF">CesoFtcFv8_016562</name>
</gene>
<comment type="caution">
    <text evidence="1">The sequence shown here is derived from an EMBL/GenBank/DDBJ whole genome shotgun (WGS) entry which is preliminary data.</text>
</comment>
<accession>A0AAN8GQE9</accession>
<evidence type="ECO:0000313" key="1">
    <source>
        <dbReference type="EMBL" id="KAK5888019.1"/>
    </source>
</evidence>
<dbReference type="Proteomes" id="UP001335648">
    <property type="component" value="Unassembled WGS sequence"/>
</dbReference>
<dbReference type="AlphaFoldDB" id="A0AAN8GQE9"/>
<protein>
    <submittedName>
        <fullName evidence="1">Uncharacterized protein</fullName>
    </submittedName>
</protein>
<proteinExistence type="predicted"/>